<dbReference type="SMART" id="SM00421">
    <property type="entry name" value="HTH_LUXR"/>
    <property type="match status" value="1"/>
</dbReference>
<evidence type="ECO:0000313" key="6">
    <source>
        <dbReference type="Proteomes" id="UP000824321"/>
    </source>
</evidence>
<evidence type="ECO:0000259" key="4">
    <source>
        <dbReference type="PROSITE" id="PS50043"/>
    </source>
</evidence>
<organism evidence="5 6">
    <name type="scientific">Qipengyuania gelatinilytica</name>
    <dbReference type="NCBI Taxonomy" id="2867231"/>
    <lineage>
        <taxon>Bacteria</taxon>
        <taxon>Pseudomonadati</taxon>
        <taxon>Pseudomonadota</taxon>
        <taxon>Alphaproteobacteria</taxon>
        <taxon>Sphingomonadales</taxon>
        <taxon>Erythrobacteraceae</taxon>
        <taxon>Qipengyuania</taxon>
    </lineage>
</organism>
<keyword evidence="3" id="KW-0804">Transcription</keyword>
<proteinExistence type="predicted"/>
<dbReference type="InterPro" id="IPR005143">
    <property type="entry name" value="TF_LuxR_autoind-bd_dom"/>
</dbReference>
<dbReference type="Pfam" id="PF03472">
    <property type="entry name" value="Autoind_bind"/>
    <property type="match status" value="1"/>
</dbReference>
<dbReference type="InterPro" id="IPR036693">
    <property type="entry name" value="TF_LuxR_autoind-bd_dom_sf"/>
</dbReference>
<accession>A0ABX9A2K6</accession>
<evidence type="ECO:0000256" key="3">
    <source>
        <dbReference type="ARBA" id="ARBA00023163"/>
    </source>
</evidence>
<evidence type="ECO:0000256" key="2">
    <source>
        <dbReference type="ARBA" id="ARBA00023125"/>
    </source>
</evidence>
<dbReference type="Gene3D" id="3.30.450.80">
    <property type="entry name" value="Transcription factor LuxR-like, autoinducer-binding domain"/>
    <property type="match status" value="1"/>
</dbReference>
<dbReference type="PANTHER" id="PTHR44688:SF16">
    <property type="entry name" value="DNA-BINDING TRANSCRIPTIONAL ACTIVATOR DEVR_DOSR"/>
    <property type="match status" value="1"/>
</dbReference>
<gene>
    <name evidence="5" type="ORF">K3136_01865</name>
</gene>
<name>A0ABX9A2K6_9SPHN</name>
<keyword evidence="2" id="KW-0238">DNA-binding</keyword>
<dbReference type="SUPFAM" id="SSF46894">
    <property type="entry name" value="C-terminal effector domain of the bipartite response regulators"/>
    <property type="match status" value="1"/>
</dbReference>
<dbReference type="Gene3D" id="1.10.10.10">
    <property type="entry name" value="Winged helix-like DNA-binding domain superfamily/Winged helix DNA-binding domain"/>
    <property type="match status" value="1"/>
</dbReference>
<dbReference type="InterPro" id="IPR000792">
    <property type="entry name" value="Tscrpt_reg_LuxR_C"/>
</dbReference>
<dbReference type="CDD" id="cd06170">
    <property type="entry name" value="LuxR_C_like"/>
    <property type="match status" value="1"/>
</dbReference>
<sequence length="236" mass="26089">MQEFAAHFEKIDDGEEILAYVYAFASERGATALSYHCFPRFETPNSERTFVHGIGFPEGALETFVEEGLMKIDPVPALVFANPPILSWHKAVAMTADDPVAVNYFKRMREFGQLNGVSFSLYGPQSRDGYAAMVFEKPPGEMPEGLITLLHGIMQAAHVKICQITVHGEEAVDLSERELEVLHWMSLGKSAANIATILSISPDTVKTYVKRLYEKLGVGDKVAATVKGLRLGLIHF</sequence>
<dbReference type="PROSITE" id="PS50043">
    <property type="entry name" value="HTH_LUXR_2"/>
    <property type="match status" value="1"/>
</dbReference>
<feature type="domain" description="HTH luxR-type" evidence="4">
    <location>
        <begin position="167"/>
        <end position="232"/>
    </location>
</feature>
<dbReference type="SUPFAM" id="SSF75516">
    <property type="entry name" value="Pheromone-binding domain of LuxR-like quorum-sensing transcription factors"/>
    <property type="match status" value="1"/>
</dbReference>
<keyword evidence="6" id="KW-1185">Reference proteome</keyword>
<dbReference type="RefSeq" id="WP_221431240.1">
    <property type="nucleotide sequence ID" value="NZ_CP081294.1"/>
</dbReference>
<reference evidence="5 6" key="1">
    <citation type="submission" date="2021-08" db="EMBL/GenBank/DDBJ databases">
        <title>Comparative Genomics Analysis of the Genus Qipengyuania Reveals Extensive Genetic Diversity and Metabolic Versatility, Including the Description of Fifteen Novel Species.</title>
        <authorList>
            <person name="Liu Y."/>
        </authorList>
    </citation>
    <scope>NUCLEOTIDE SEQUENCE [LARGE SCALE GENOMIC DNA]</scope>
    <source>
        <strain evidence="5 6">1NDH1</strain>
    </source>
</reference>
<evidence type="ECO:0000256" key="1">
    <source>
        <dbReference type="ARBA" id="ARBA00023015"/>
    </source>
</evidence>
<dbReference type="Proteomes" id="UP000824321">
    <property type="component" value="Chromosome"/>
</dbReference>
<evidence type="ECO:0000313" key="5">
    <source>
        <dbReference type="EMBL" id="QZD95501.1"/>
    </source>
</evidence>
<dbReference type="PANTHER" id="PTHR44688">
    <property type="entry name" value="DNA-BINDING TRANSCRIPTIONAL ACTIVATOR DEVR_DOSR"/>
    <property type="match status" value="1"/>
</dbReference>
<dbReference type="Pfam" id="PF00196">
    <property type="entry name" value="GerE"/>
    <property type="match status" value="1"/>
</dbReference>
<dbReference type="InterPro" id="IPR016032">
    <property type="entry name" value="Sig_transdc_resp-reg_C-effctor"/>
</dbReference>
<dbReference type="PRINTS" id="PR00038">
    <property type="entry name" value="HTHLUXR"/>
</dbReference>
<dbReference type="PROSITE" id="PS00622">
    <property type="entry name" value="HTH_LUXR_1"/>
    <property type="match status" value="1"/>
</dbReference>
<dbReference type="EMBL" id="CP081294">
    <property type="protein sequence ID" value="QZD95501.1"/>
    <property type="molecule type" value="Genomic_DNA"/>
</dbReference>
<keyword evidence="1" id="KW-0805">Transcription regulation</keyword>
<dbReference type="InterPro" id="IPR036388">
    <property type="entry name" value="WH-like_DNA-bd_sf"/>
</dbReference>
<protein>
    <submittedName>
        <fullName evidence="5">LuxR family transcriptional regulator</fullName>
    </submittedName>
</protein>